<accession>A0A8S2G7K7</accession>
<name>A0A8S2G7K7_9BILA</name>
<comment type="caution">
    <text evidence="1">The sequence shown here is derived from an EMBL/GenBank/DDBJ whole genome shotgun (WGS) entry which is preliminary data.</text>
</comment>
<protein>
    <submittedName>
        <fullName evidence="1">Uncharacterized protein</fullName>
    </submittedName>
</protein>
<evidence type="ECO:0000313" key="2">
    <source>
        <dbReference type="EMBL" id="CAF4453735.1"/>
    </source>
</evidence>
<dbReference type="EMBL" id="CAJOBA010083751">
    <property type="protein sequence ID" value="CAF4453735.1"/>
    <property type="molecule type" value="Genomic_DNA"/>
</dbReference>
<dbReference type="Proteomes" id="UP000682733">
    <property type="component" value="Unassembled WGS sequence"/>
</dbReference>
<dbReference type="PANTHER" id="PTHR37915:SF3">
    <property type="match status" value="1"/>
</dbReference>
<feature type="non-terminal residue" evidence="1">
    <location>
        <position position="1"/>
    </location>
</feature>
<feature type="non-terminal residue" evidence="1">
    <location>
        <position position="124"/>
    </location>
</feature>
<gene>
    <name evidence="1" type="ORF">OVA965_LOCUS43605</name>
    <name evidence="2" type="ORF">TMI583_LOCUS45940</name>
</gene>
<proteinExistence type="predicted"/>
<sequence>LGTVRYVPNSFQKLTADLYDSDGDDDPAQKIIENNMRSRFQRIADDTKDELQKVLKRVDNALFSYECSVQSSLIQHGMNRSEIINIEHMTDIHELEELLNDSLIKQRYKQKLMAFIVGQAEQTS</sequence>
<organism evidence="1 3">
    <name type="scientific">Didymodactylos carnosus</name>
    <dbReference type="NCBI Taxonomy" id="1234261"/>
    <lineage>
        <taxon>Eukaryota</taxon>
        <taxon>Metazoa</taxon>
        <taxon>Spiralia</taxon>
        <taxon>Gnathifera</taxon>
        <taxon>Rotifera</taxon>
        <taxon>Eurotatoria</taxon>
        <taxon>Bdelloidea</taxon>
        <taxon>Philodinida</taxon>
        <taxon>Philodinidae</taxon>
        <taxon>Didymodactylos</taxon>
    </lineage>
</organism>
<evidence type="ECO:0000313" key="3">
    <source>
        <dbReference type="Proteomes" id="UP000677228"/>
    </source>
</evidence>
<dbReference type="AlphaFoldDB" id="A0A8S2G7K7"/>
<dbReference type="Proteomes" id="UP000677228">
    <property type="component" value="Unassembled WGS sequence"/>
</dbReference>
<reference evidence="1" key="1">
    <citation type="submission" date="2021-02" db="EMBL/GenBank/DDBJ databases">
        <authorList>
            <person name="Nowell W R."/>
        </authorList>
    </citation>
    <scope>NUCLEOTIDE SEQUENCE</scope>
</reference>
<dbReference type="EMBL" id="CAJNOK010058245">
    <property type="protein sequence ID" value="CAF1628737.1"/>
    <property type="molecule type" value="Genomic_DNA"/>
</dbReference>
<dbReference type="PANTHER" id="PTHR37915">
    <property type="match status" value="1"/>
</dbReference>
<evidence type="ECO:0000313" key="1">
    <source>
        <dbReference type="EMBL" id="CAF1628737.1"/>
    </source>
</evidence>